<evidence type="ECO:0000256" key="2">
    <source>
        <dbReference type="SAM" id="Phobius"/>
    </source>
</evidence>
<reference evidence="5 6" key="1">
    <citation type="submission" date="2020-05" db="EMBL/GenBank/DDBJ databases">
        <title>Distinct polysaccharide utilization as determinants for interspecies competition between intestinal Prevotella spp.</title>
        <authorList>
            <person name="Galvez E.J.C."/>
            <person name="Iljazovic A."/>
            <person name="Strowig T."/>
        </authorList>
    </citation>
    <scope>NUCLEOTIDE SEQUENCE [LARGE SCALE GENOMIC DNA]</scope>
    <source>
        <strain evidence="5 6">PCHR</strain>
    </source>
</reference>
<dbReference type="RefSeq" id="WP_172344468.1">
    <property type="nucleotide sequence ID" value="NZ_CASYYZ010000001.1"/>
</dbReference>
<comment type="caution">
    <text evidence="5">The sequence shown here is derived from an EMBL/GenBank/DDBJ whole genome shotgun (WGS) entry which is preliminary data.</text>
</comment>
<keyword evidence="2" id="KW-0812">Transmembrane</keyword>
<feature type="domain" description="DUF6249" evidence="4">
    <location>
        <begin position="105"/>
        <end position="208"/>
    </location>
</feature>
<keyword evidence="2" id="KW-0472">Membrane</keyword>
<dbReference type="EMBL" id="JABKKJ010000006">
    <property type="protein sequence ID" value="NPE24983.1"/>
    <property type="molecule type" value="Genomic_DNA"/>
</dbReference>
<feature type="transmembrane region" description="Helical" evidence="2">
    <location>
        <begin position="171"/>
        <end position="199"/>
    </location>
</feature>
<accession>A0ABX2B2E7</accession>
<dbReference type="Proteomes" id="UP000820977">
    <property type="component" value="Unassembled WGS sequence"/>
</dbReference>
<feature type="signal peptide" evidence="3">
    <location>
        <begin position="1"/>
        <end position="22"/>
    </location>
</feature>
<evidence type="ECO:0000256" key="1">
    <source>
        <dbReference type="SAM" id="MobiDB-lite"/>
    </source>
</evidence>
<protein>
    <recommendedName>
        <fullName evidence="4">DUF6249 domain-containing protein</fullName>
    </recommendedName>
</protein>
<keyword evidence="2" id="KW-1133">Transmembrane helix</keyword>
<name>A0ABX2B2E7_9BACT</name>
<proteinExistence type="predicted"/>
<evidence type="ECO:0000313" key="6">
    <source>
        <dbReference type="Proteomes" id="UP000820977"/>
    </source>
</evidence>
<feature type="transmembrane region" description="Helical" evidence="2">
    <location>
        <begin position="92"/>
        <end position="125"/>
    </location>
</feature>
<feature type="chain" id="PRO_5045264392" description="DUF6249 domain-containing protein" evidence="3">
    <location>
        <begin position="23"/>
        <end position="235"/>
    </location>
</feature>
<sequence>MRKLFLTLSLMTALTTATVADAQRHRHNPQIIAHATAADTTAAVAFSDTTSASVNTEQDDADRTSGNQAQVFKDPFESVQDPFSLMGYLPGIGIAGTIVAIFLILLCLLIVCSPFILVGIVIHILAKRRYKKYEMIERAMEKGYDIPEELMLPEEYTNEAMWKKGIKNISIGLGLICLFGIIGAEPLTGIGCIVLFYGVGQAVIAKTVKDKTGNDGNARHTLHGKSDIKEDEVER</sequence>
<evidence type="ECO:0000259" key="4">
    <source>
        <dbReference type="Pfam" id="PF19762"/>
    </source>
</evidence>
<organism evidence="5 6">
    <name type="scientific">Xylanibacter caecicola</name>
    <dbReference type="NCBI Taxonomy" id="2736294"/>
    <lineage>
        <taxon>Bacteria</taxon>
        <taxon>Pseudomonadati</taxon>
        <taxon>Bacteroidota</taxon>
        <taxon>Bacteroidia</taxon>
        <taxon>Bacteroidales</taxon>
        <taxon>Prevotellaceae</taxon>
        <taxon>Xylanibacter</taxon>
    </lineage>
</organism>
<dbReference type="Pfam" id="PF19762">
    <property type="entry name" value="DUF6249"/>
    <property type="match status" value="1"/>
</dbReference>
<gene>
    <name evidence="5" type="ORF">HPS54_05540</name>
</gene>
<keyword evidence="6" id="KW-1185">Reference proteome</keyword>
<keyword evidence="3" id="KW-0732">Signal</keyword>
<evidence type="ECO:0000256" key="3">
    <source>
        <dbReference type="SAM" id="SignalP"/>
    </source>
</evidence>
<evidence type="ECO:0000313" key="5">
    <source>
        <dbReference type="EMBL" id="NPE24983.1"/>
    </source>
</evidence>
<dbReference type="InterPro" id="IPR046216">
    <property type="entry name" value="DUF6249"/>
</dbReference>
<feature type="region of interest" description="Disordered" evidence="1">
    <location>
        <begin position="215"/>
        <end position="235"/>
    </location>
</feature>